<dbReference type="InterPro" id="IPR008210">
    <property type="entry name" value="PEP_carboxykinase_N"/>
</dbReference>
<dbReference type="PhylomeDB" id="A7S418"/>
<dbReference type="Gene3D" id="3.90.228.20">
    <property type="match status" value="1"/>
</dbReference>
<dbReference type="InterPro" id="IPR018091">
    <property type="entry name" value="PEP_carboxykin_GTP_CS"/>
</dbReference>
<dbReference type="EMBL" id="DS469575">
    <property type="protein sequence ID" value="EDO41588.1"/>
    <property type="molecule type" value="Genomic_DNA"/>
</dbReference>
<keyword evidence="5" id="KW-0479">Metal-binding</keyword>
<name>A7S418_NEMVE</name>
<dbReference type="PANTHER" id="PTHR11561">
    <property type="entry name" value="PHOSPHOENOLPYRUVATE CARBOXYKINASE"/>
    <property type="match status" value="1"/>
</dbReference>
<keyword evidence="6" id="KW-0547">Nucleotide-binding</keyword>
<dbReference type="EC" id="4.1.1.32" evidence="4"/>
<dbReference type="OMA" id="GPTNNWV"/>
<evidence type="ECO:0000256" key="1">
    <source>
        <dbReference type="ARBA" id="ARBA00001936"/>
    </source>
</evidence>
<dbReference type="GO" id="GO:0046327">
    <property type="term" value="P:glycerol biosynthetic process from pyruvate"/>
    <property type="evidence" value="ECO:0000318"/>
    <property type="project" value="GO_Central"/>
</dbReference>
<evidence type="ECO:0000256" key="5">
    <source>
        <dbReference type="ARBA" id="ARBA00022723"/>
    </source>
</evidence>
<dbReference type="Gene3D" id="2.170.8.10">
    <property type="entry name" value="Phosphoenolpyruvate Carboxykinase, domain 2"/>
    <property type="match status" value="1"/>
</dbReference>
<keyword evidence="7" id="KW-0210">Decarboxylase</keyword>
<sequence>MSSSFPPVENGDFNSLPKKVQDFVTENVELCQPDKIHICDGSPEENQSLVDFLVKKGTCFKLTKRENSYVVRTDPGDVARVESKTFICTENERDAVPDFKKGKDGVVGQLGRWLSVEKANQALGERFPGCMKGRTMYVLPFSMGPVGSPIAKIGIQLTDSEYVVCCMRIMTRMGSHVLKALDQGDFVKCLHSVGKPLKEGEKDVLWPCDPDRTIITHFPADNYIKSFGSGYGGNSLLGKKCFALRIASNIALKEGWLAEHMLIMALTNPEGKKKYIAAAFPSACGKTNLAMLKPTIPGWKVDCVGDDIAWMWFDKTGQLRAINPESGFFGVAPGTSMKTNPEALKTCLKDTIFTNTAMTSDGDFWWEGLPDPPKGVSITSWLGEENWSPESGSKAAHPNSRFCTPSANCEIMDKDWENPEGVPISAILFGGRRPRGVPLVYKAFNWQHGVFIASSLSSETTAAAEFKGKAIMRDPFAMRPFFGYNYGRYLEHWLSMADKTKHPNYKLPDIFHVNWFRVNEKGHFLWPGFGENCRVLEWIFRCTEGEDISMECPVGLIPKPGTLNLDGLDKINWDELFSVPKDYWLQIVCENLHQYYKDQVGKDLPKEITNELKALEDRLKKA</sequence>
<dbReference type="GO" id="GO:0006094">
    <property type="term" value="P:gluconeogenesis"/>
    <property type="evidence" value="ECO:0000318"/>
    <property type="project" value="GO_Central"/>
</dbReference>
<evidence type="ECO:0000256" key="9">
    <source>
        <dbReference type="ARBA" id="ARBA00023211"/>
    </source>
</evidence>
<organism evidence="13 14">
    <name type="scientific">Nematostella vectensis</name>
    <name type="common">Starlet sea anemone</name>
    <dbReference type="NCBI Taxonomy" id="45351"/>
    <lineage>
        <taxon>Eukaryota</taxon>
        <taxon>Metazoa</taxon>
        <taxon>Cnidaria</taxon>
        <taxon>Anthozoa</taxon>
        <taxon>Hexacorallia</taxon>
        <taxon>Actiniaria</taxon>
        <taxon>Edwardsiidae</taxon>
        <taxon>Nematostella</taxon>
    </lineage>
</organism>
<comment type="similarity">
    <text evidence="2">Belongs to the phosphoenolpyruvate carboxykinase [GTP] family.</text>
</comment>
<keyword evidence="8" id="KW-0342">GTP-binding</keyword>
<keyword evidence="10" id="KW-0456">Lyase</keyword>
<evidence type="ECO:0000256" key="7">
    <source>
        <dbReference type="ARBA" id="ARBA00022793"/>
    </source>
</evidence>
<dbReference type="PANTHER" id="PTHR11561:SF0">
    <property type="entry name" value="PHOSPHOENOLPYRUVATE CARBOXYKINASE [GTP]-RELATED"/>
    <property type="match status" value="1"/>
</dbReference>
<dbReference type="GO" id="GO:0033993">
    <property type="term" value="P:response to lipid"/>
    <property type="evidence" value="ECO:0000318"/>
    <property type="project" value="GO_Central"/>
</dbReference>
<dbReference type="AlphaFoldDB" id="A7S418"/>
<dbReference type="GO" id="GO:0004613">
    <property type="term" value="F:phosphoenolpyruvate carboxykinase (GTP) activity"/>
    <property type="evidence" value="ECO:0000318"/>
    <property type="project" value="GO_Central"/>
</dbReference>
<evidence type="ECO:0000256" key="8">
    <source>
        <dbReference type="ARBA" id="ARBA00023134"/>
    </source>
</evidence>
<evidence type="ECO:0000256" key="6">
    <source>
        <dbReference type="ARBA" id="ARBA00022741"/>
    </source>
</evidence>
<dbReference type="SUPFAM" id="SSF68923">
    <property type="entry name" value="PEP carboxykinase N-terminal domain"/>
    <property type="match status" value="1"/>
</dbReference>
<dbReference type="OrthoDB" id="5841594at2759"/>
<dbReference type="FunFam" id="3.90.228.20:FF:000005">
    <property type="entry name" value="Phosphoenolpyruvate carboxykinase [GTP], mitochondrial"/>
    <property type="match status" value="1"/>
</dbReference>
<evidence type="ECO:0000256" key="10">
    <source>
        <dbReference type="ARBA" id="ARBA00023239"/>
    </source>
</evidence>
<dbReference type="CDD" id="cd00819">
    <property type="entry name" value="PEPCK_GTP"/>
    <property type="match status" value="1"/>
</dbReference>
<dbReference type="HOGENOM" id="CLU_028872_1_1_1"/>
<evidence type="ECO:0000256" key="4">
    <source>
        <dbReference type="ARBA" id="ARBA00012306"/>
    </source>
</evidence>
<dbReference type="Gene3D" id="3.40.449.10">
    <property type="entry name" value="Phosphoenolpyruvate Carboxykinase, domain 1"/>
    <property type="match status" value="1"/>
</dbReference>
<dbReference type="GO" id="GO:0019543">
    <property type="term" value="P:propionate catabolic process"/>
    <property type="evidence" value="ECO:0000318"/>
    <property type="project" value="GO_Central"/>
</dbReference>
<dbReference type="Pfam" id="PF00821">
    <property type="entry name" value="PEPCK_GTP"/>
    <property type="match status" value="1"/>
</dbReference>
<accession>A7S418</accession>
<dbReference type="InterPro" id="IPR035078">
    <property type="entry name" value="PEP_carboxykinase_GTP_N"/>
</dbReference>
<dbReference type="FunFam" id="3.40.449.10:FF:000003">
    <property type="entry name" value="Phosphoenolpyruvate carboxykinase, cytosolic [GTP]"/>
    <property type="match status" value="1"/>
</dbReference>
<dbReference type="PROSITE" id="PS00505">
    <property type="entry name" value="PEPCK_GTP"/>
    <property type="match status" value="1"/>
</dbReference>
<keyword evidence="9" id="KW-0464">Manganese</keyword>
<comment type="cofactor">
    <cofactor evidence="1">
        <name>Mn(2+)</name>
        <dbReference type="ChEBI" id="CHEBI:29035"/>
    </cofactor>
</comment>
<evidence type="ECO:0000313" key="13">
    <source>
        <dbReference type="EMBL" id="EDO41588.1"/>
    </source>
</evidence>
<evidence type="ECO:0000259" key="12">
    <source>
        <dbReference type="Pfam" id="PF17297"/>
    </source>
</evidence>
<dbReference type="GO" id="GO:0005525">
    <property type="term" value="F:GTP binding"/>
    <property type="evidence" value="ECO:0007669"/>
    <property type="project" value="UniProtKB-KW"/>
</dbReference>
<evidence type="ECO:0000313" key="14">
    <source>
        <dbReference type="Proteomes" id="UP000001593"/>
    </source>
</evidence>
<dbReference type="InterPro" id="IPR013035">
    <property type="entry name" value="PEP_carboxykinase_C"/>
</dbReference>
<dbReference type="GO" id="GO:0071333">
    <property type="term" value="P:cellular response to glucose stimulus"/>
    <property type="evidence" value="ECO:0000318"/>
    <property type="project" value="GO_Central"/>
</dbReference>
<dbReference type="FunCoup" id="A7S418">
    <property type="interactions" value="38"/>
</dbReference>
<dbReference type="Pfam" id="PF17297">
    <property type="entry name" value="PEPCK_N"/>
    <property type="match status" value="1"/>
</dbReference>
<dbReference type="HAMAP" id="MF_00452">
    <property type="entry name" value="PEPCK_GTP"/>
    <property type="match status" value="1"/>
</dbReference>
<keyword evidence="14" id="KW-1185">Reference proteome</keyword>
<dbReference type="PIRSF" id="PIRSF001348">
    <property type="entry name" value="PEP_carboxykinase_GTP"/>
    <property type="match status" value="1"/>
</dbReference>
<dbReference type="GO" id="GO:0005829">
    <property type="term" value="C:cytosol"/>
    <property type="evidence" value="ECO:0000318"/>
    <property type="project" value="GO_Central"/>
</dbReference>
<dbReference type="STRING" id="45351.A7S418"/>
<dbReference type="InParanoid" id="A7S418"/>
<dbReference type="NCBIfam" id="NF003253">
    <property type="entry name" value="PRK04210.1"/>
    <property type="match status" value="1"/>
</dbReference>
<dbReference type="InterPro" id="IPR008209">
    <property type="entry name" value="PEP_carboxykinase_GTP"/>
</dbReference>
<gene>
    <name evidence="13" type="ORF">NEMVEDRAFT_v1g103590</name>
</gene>
<reference evidence="13 14" key="1">
    <citation type="journal article" date="2007" name="Science">
        <title>Sea anemone genome reveals ancestral eumetazoan gene repertoire and genomic organization.</title>
        <authorList>
            <person name="Putnam N.H."/>
            <person name="Srivastava M."/>
            <person name="Hellsten U."/>
            <person name="Dirks B."/>
            <person name="Chapman J."/>
            <person name="Salamov A."/>
            <person name="Terry A."/>
            <person name="Shapiro H."/>
            <person name="Lindquist E."/>
            <person name="Kapitonov V.V."/>
            <person name="Jurka J."/>
            <person name="Genikhovich G."/>
            <person name="Grigoriev I.V."/>
            <person name="Lucas S.M."/>
            <person name="Steele R.E."/>
            <person name="Finnerty J.R."/>
            <person name="Technau U."/>
            <person name="Martindale M.Q."/>
            <person name="Rokhsar D.S."/>
        </authorList>
    </citation>
    <scope>NUCLEOTIDE SEQUENCE [LARGE SCALE GENOMIC DNA]</scope>
    <source>
        <strain evidence="14">CH2 X CH6</strain>
    </source>
</reference>
<comment type="subunit">
    <text evidence="3">Monomer.</text>
</comment>
<protein>
    <recommendedName>
        <fullName evidence="4">phosphoenolpyruvate carboxykinase (GTP)</fullName>
        <ecNumber evidence="4">4.1.1.32</ecNumber>
    </recommendedName>
</protein>
<dbReference type="KEGG" id="nve:5513424"/>
<evidence type="ECO:0000256" key="2">
    <source>
        <dbReference type="ARBA" id="ARBA00005796"/>
    </source>
</evidence>
<dbReference type="Proteomes" id="UP000001593">
    <property type="component" value="Unassembled WGS sequence"/>
</dbReference>
<dbReference type="GO" id="GO:0042594">
    <property type="term" value="P:response to starvation"/>
    <property type="evidence" value="ECO:0000318"/>
    <property type="project" value="GO_Central"/>
</dbReference>
<evidence type="ECO:0000256" key="3">
    <source>
        <dbReference type="ARBA" id="ARBA00011245"/>
    </source>
</evidence>
<proteinExistence type="inferred from homology"/>
<dbReference type="InterPro" id="IPR035077">
    <property type="entry name" value="PEP_carboxykinase_GTP_C"/>
</dbReference>
<dbReference type="GO" id="GO:0006107">
    <property type="term" value="P:oxaloacetate metabolic process"/>
    <property type="evidence" value="ECO:0000318"/>
    <property type="project" value="GO_Central"/>
</dbReference>
<evidence type="ECO:0000259" key="11">
    <source>
        <dbReference type="Pfam" id="PF00821"/>
    </source>
</evidence>
<dbReference type="GO" id="GO:0030145">
    <property type="term" value="F:manganese ion binding"/>
    <property type="evidence" value="ECO:0000318"/>
    <property type="project" value="GO_Central"/>
</dbReference>
<dbReference type="eggNOG" id="KOG3749">
    <property type="taxonomic scope" value="Eukaryota"/>
</dbReference>
<feature type="domain" description="Phosphoenolpyruvate carboxykinase GTP-utilising N-terminal" evidence="12">
    <location>
        <begin position="22"/>
        <end position="251"/>
    </location>
</feature>
<feature type="domain" description="Phosphoenolpyruvate carboxykinase C-terminal P-loop" evidence="11">
    <location>
        <begin position="256"/>
        <end position="618"/>
    </location>
</feature>
<dbReference type="SUPFAM" id="SSF53795">
    <property type="entry name" value="PEP carboxykinase-like"/>
    <property type="match status" value="1"/>
</dbReference>